<feature type="transmembrane region" description="Helical" evidence="7">
    <location>
        <begin position="77"/>
        <end position="94"/>
    </location>
</feature>
<evidence type="ECO:0000256" key="1">
    <source>
        <dbReference type="ARBA" id="ARBA00004141"/>
    </source>
</evidence>
<sequence>MQVDLLLAALAAAATLAAAVQLVREYAHSSVSTPIKVTVALSWFLGFVGLALLPLDSAMVSGAVTASGPWLVPVWRGLYWVTFVLAWVVLPVLIEGEASGELQWSRKVWTGLRVTLVGYAWAAAAAAVVATWFLVTGRLSVGQLMATSVTAADAYGQALSALLGGYGLVLLPRFAARGGISTGGGGSGEGAAEGAAIEAWRAAEAWDAARAEFEQLRRDVYHARAAEEGHGGEAGELIEEAHRRAAVALGNLALPLLVAGVPEAAAWSPVLLALDASAGVCGEPCRAVGFAGVLAWVCLAVFCGLFSLSLFRSTTLYRGRLTGARALLFNAVYACRLQFSLGLQVLHLTGWHARGGGRSATALQTALGAAPGMAWVDATIPVIGSAIAAALALGLADLCLRAAGLPELAGSDSDNLRAGSLALRRGATAEAARSRAAASRAAAAAGRTPDREGDGDADSAPLLAAGREIDVVGPASPLQMGPLAVVAAGSSAPPLRGPGLLRQGTRLRI</sequence>
<keyword evidence="5 7" id="KW-0472">Membrane</keyword>
<evidence type="ECO:0000256" key="5">
    <source>
        <dbReference type="ARBA" id="ARBA00023136"/>
    </source>
</evidence>
<evidence type="ECO:0000313" key="10">
    <source>
        <dbReference type="Proteomes" id="UP000322899"/>
    </source>
</evidence>
<reference evidence="9 10" key="1">
    <citation type="submission" date="2019-07" db="EMBL/GenBank/DDBJ databases">
        <title>Genomes of Cafeteria roenbergensis.</title>
        <authorList>
            <person name="Fischer M.G."/>
            <person name="Hackl T."/>
            <person name="Roman M."/>
        </authorList>
    </citation>
    <scope>NUCLEOTIDE SEQUENCE [LARGE SCALE GENOMIC DNA]</scope>
    <source>
        <strain evidence="9 10">E4-10P</strain>
    </source>
</reference>
<feature type="region of interest" description="Disordered" evidence="6">
    <location>
        <begin position="440"/>
        <end position="460"/>
    </location>
</feature>
<dbReference type="EMBL" id="VLTO01000011">
    <property type="protein sequence ID" value="KAA0175968.1"/>
    <property type="molecule type" value="Genomic_DNA"/>
</dbReference>
<comment type="caution">
    <text evidence="9">The sequence shown here is derived from an EMBL/GenBank/DDBJ whole genome shotgun (WGS) entry which is preliminary data.</text>
</comment>
<feature type="transmembrane region" description="Helical" evidence="7">
    <location>
        <begin position="43"/>
        <end position="65"/>
    </location>
</feature>
<name>A0A5A8EFC8_CAFRO</name>
<dbReference type="Pfam" id="PF04791">
    <property type="entry name" value="LMBR1"/>
    <property type="match status" value="1"/>
</dbReference>
<feature type="transmembrane region" description="Helical" evidence="7">
    <location>
        <begin position="114"/>
        <end position="135"/>
    </location>
</feature>
<feature type="chain" id="PRO_5022818354" evidence="8">
    <location>
        <begin position="20"/>
        <end position="509"/>
    </location>
</feature>
<protein>
    <submittedName>
        <fullName evidence="9">Uncharacterized protein</fullName>
    </submittedName>
</protein>
<dbReference type="GO" id="GO:0016020">
    <property type="term" value="C:membrane"/>
    <property type="evidence" value="ECO:0007669"/>
    <property type="project" value="UniProtKB-SubCell"/>
</dbReference>
<evidence type="ECO:0000256" key="8">
    <source>
        <dbReference type="SAM" id="SignalP"/>
    </source>
</evidence>
<dbReference type="OrthoDB" id="203099at2759"/>
<feature type="signal peptide" evidence="8">
    <location>
        <begin position="1"/>
        <end position="19"/>
    </location>
</feature>
<keyword evidence="8" id="KW-0732">Signal</keyword>
<evidence type="ECO:0000256" key="2">
    <source>
        <dbReference type="ARBA" id="ARBA00010487"/>
    </source>
</evidence>
<evidence type="ECO:0000313" key="9">
    <source>
        <dbReference type="EMBL" id="KAA0175968.1"/>
    </source>
</evidence>
<evidence type="ECO:0000256" key="3">
    <source>
        <dbReference type="ARBA" id="ARBA00022692"/>
    </source>
</evidence>
<comment type="subcellular location">
    <subcellularLocation>
        <location evidence="1">Membrane</location>
        <topology evidence="1">Multi-pass membrane protein</topology>
    </subcellularLocation>
</comment>
<organism evidence="9 10">
    <name type="scientific">Cafeteria roenbergensis</name>
    <name type="common">Marine flagellate</name>
    <dbReference type="NCBI Taxonomy" id="33653"/>
    <lineage>
        <taxon>Eukaryota</taxon>
        <taxon>Sar</taxon>
        <taxon>Stramenopiles</taxon>
        <taxon>Bigyra</taxon>
        <taxon>Opalozoa</taxon>
        <taxon>Bicosoecida</taxon>
        <taxon>Cafeteriaceae</taxon>
        <taxon>Cafeteria</taxon>
    </lineage>
</organism>
<keyword evidence="4 7" id="KW-1133">Transmembrane helix</keyword>
<dbReference type="PANTHER" id="PTHR21355:SF0">
    <property type="entry name" value="G-PROTEIN COUPLED RECEPTOR-ASSOCIATED PROTEIN LMBRD2"/>
    <property type="match status" value="1"/>
</dbReference>
<dbReference type="PANTHER" id="PTHR21355">
    <property type="entry name" value="G-PROTEIN COUPLED RECEPTOR-ASSOCIATED PROTEIN LMBRD2"/>
    <property type="match status" value="1"/>
</dbReference>
<proteinExistence type="inferred from homology"/>
<evidence type="ECO:0000256" key="7">
    <source>
        <dbReference type="SAM" id="Phobius"/>
    </source>
</evidence>
<dbReference type="Proteomes" id="UP000322899">
    <property type="component" value="Unassembled WGS sequence"/>
</dbReference>
<evidence type="ECO:0000256" key="4">
    <source>
        <dbReference type="ARBA" id="ARBA00022989"/>
    </source>
</evidence>
<dbReference type="InterPro" id="IPR051584">
    <property type="entry name" value="GPCR-associated_LMBR1"/>
</dbReference>
<dbReference type="AlphaFoldDB" id="A0A5A8EFC8"/>
<feature type="transmembrane region" description="Helical" evidence="7">
    <location>
        <begin position="246"/>
        <end position="267"/>
    </location>
</feature>
<accession>A0A5A8EFC8</accession>
<evidence type="ECO:0000256" key="6">
    <source>
        <dbReference type="SAM" id="MobiDB-lite"/>
    </source>
</evidence>
<gene>
    <name evidence="9" type="ORF">FNF27_02689</name>
</gene>
<keyword evidence="3 7" id="KW-0812">Transmembrane</keyword>
<dbReference type="InterPro" id="IPR006876">
    <property type="entry name" value="LMBR1-like_membr_prot"/>
</dbReference>
<comment type="similarity">
    <text evidence="2">Belongs to the LIMR family.</text>
</comment>
<feature type="transmembrane region" description="Helical" evidence="7">
    <location>
        <begin position="287"/>
        <end position="311"/>
    </location>
</feature>